<name>A0A916WQ96_9ACTN</name>
<dbReference type="Proteomes" id="UP000621454">
    <property type="component" value="Unassembled WGS sequence"/>
</dbReference>
<keyword evidence="2" id="KW-1185">Reference proteome</keyword>
<reference evidence="1" key="1">
    <citation type="journal article" date="2014" name="Int. J. Syst. Evol. Microbiol.">
        <title>Complete genome sequence of Corynebacterium casei LMG S-19264T (=DSM 44701T), isolated from a smear-ripened cheese.</title>
        <authorList>
            <consortium name="US DOE Joint Genome Institute (JGI-PGF)"/>
            <person name="Walter F."/>
            <person name="Albersmeier A."/>
            <person name="Kalinowski J."/>
            <person name="Ruckert C."/>
        </authorList>
    </citation>
    <scope>NUCLEOTIDE SEQUENCE</scope>
    <source>
        <strain evidence="1">CGMCC 1.12827</strain>
    </source>
</reference>
<dbReference type="InterPro" id="IPR004378">
    <property type="entry name" value="F420H2_quin_Rdtase"/>
</dbReference>
<dbReference type="RefSeq" id="WP_188584942.1">
    <property type="nucleotide sequence ID" value="NZ_BMGC01000002.1"/>
</dbReference>
<evidence type="ECO:0000313" key="2">
    <source>
        <dbReference type="Proteomes" id="UP000621454"/>
    </source>
</evidence>
<gene>
    <name evidence="1" type="ORF">GCM10011489_04450</name>
</gene>
<protein>
    <recommendedName>
        <fullName evidence="3">Deazaflavin-dependent oxidoreductase, nitroreductase family</fullName>
    </recommendedName>
</protein>
<dbReference type="Gene3D" id="2.30.110.10">
    <property type="entry name" value="Electron Transport, Fmn-binding Protein, Chain A"/>
    <property type="match status" value="1"/>
</dbReference>
<dbReference type="EMBL" id="BMGC01000002">
    <property type="protein sequence ID" value="GGB19473.1"/>
    <property type="molecule type" value="Genomic_DNA"/>
</dbReference>
<sequence>MTDTRYVEPAGPIEGALNRAVRWFSDRGMGPAGAQTLEVTGRKTGALQRIPVNPVTVGGAEYLVSPRGLTQWVRNVRVADHVVLRSGRTVRAVTAIELDPGDDRAVAVLREYVRRWGWEIGRFLPSPLSADSADADFRSALDTVPVFAVIPSGTAASA</sequence>
<dbReference type="GO" id="GO:0016491">
    <property type="term" value="F:oxidoreductase activity"/>
    <property type="evidence" value="ECO:0007669"/>
    <property type="project" value="InterPro"/>
</dbReference>
<evidence type="ECO:0000313" key="1">
    <source>
        <dbReference type="EMBL" id="GGB19473.1"/>
    </source>
</evidence>
<comment type="caution">
    <text evidence="1">The sequence shown here is derived from an EMBL/GenBank/DDBJ whole genome shotgun (WGS) entry which is preliminary data.</text>
</comment>
<proteinExistence type="predicted"/>
<dbReference type="Pfam" id="PF04075">
    <property type="entry name" value="F420H2_quin_red"/>
    <property type="match status" value="1"/>
</dbReference>
<evidence type="ECO:0008006" key="3">
    <source>
        <dbReference type="Google" id="ProtNLM"/>
    </source>
</evidence>
<accession>A0A916WQ96</accession>
<dbReference type="AlphaFoldDB" id="A0A916WQ96"/>
<organism evidence="1 2">
    <name type="scientific">Gordonia jinhuaensis</name>
    <dbReference type="NCBI Taxonomy" id="1517702"/>
    <lineage>
        <taxon>Bacteria</taxon>
        <taxon>Bacillati</taxon>
        <taxon>Actinomycetota</taxon>
        <taxon>Actinomycetes</taxon>
        <taxon>Mycobacteriales</taxon>
        <taxon>Gordoniaceae</taxon>
        <taxon>Gordonia</taxon>
    </lineage>
</organism>
<dbReference type="InterPro" id="IPR012349">
    <property type="entry name" value="Split_barrel_FMN-bd"/>
</dbReference>
<reference evidence="1" key="2">
    <citation type="submission" date="2020-09" db="EMBL/GenBank/DDBJ databases">
        <authorList>
            <person name="Sun Q."/>
            <person name="Zhou Y."/>
        </authorList>
    </citation>
    <scope>NUCLEOTIDE SEQUENCE</scope>
    <source>
        <strain evidence="1">CGMCC 1.12827</strain>
    </source>
</reference>